<feature type="chain" id="PRO_5012588837" evidence="1">
    <location>
        <begin position="20"/>
        <end position="160"/>
    </location>
</feature>
<feature type="signal peptide" evidence="1">
    <location>
        <begin position="1"/>
        <end position="19"/>
    </location>
</feature>
<accession>A0A1K1QK21</accession>
<evidence type="ECO:0000256" key="1">
    <source>
        <dbReference type="SAM" id="SignalP"/>
    </source>
</evidence>
<dbReference type="OrthoDB" id="1435275at2"/>
<evidence type="ECO:0000313" key="2">
    <source>
        <dbReference type="EMBL" id="SFW60036.1"/>
    </source>
</evidence>
<protein>
    <submittedName>
        <fullName evidence="2">Uncharacterized protein</fullName>
    </submittedName>
</protein>
<name>A0A1K1QK21_9FLAO</name>
<proteinExistence type="predicted"/>
<evidence type="ECO:0000313" key="3">
    <source>
        <dbReference type="Proteomes" id="UP000183257"/>
    </source>
</evidence>
<dbReference type="AlphaFoldDB" id="A0A1K1QK21"/>
<dbReference type="RefSeq" id="WP_072304331.1">
    <property type="nucleotide sequence ID" value="NZ_FPIY01000004.1"/>
</dbReference>
<sequence>MKKATILLALILISTIGFSQNKIGGNDPVPGIDIIIKKNPGSKPIVNTENNPLITQANDLKEIYLEKLAKDWFKNKSTLAKDDKVSGRRIYFGEYIENRINDTNYEFYRIEGHQGKNNKDIFTAYIAFLKKKITEEKPRVVKANAVRSKKSAAAVKNKKI</sequence>
<keyword evidence="1" id="KW-0732">Signal</keyword>
<keyword evidence="3" id="KW-1185">Reference proteome</keyword>
<gene>
    <name evidence="2" type="ORF">SAMN05660313_02700</name>
</gene>
<reference evidence="3" key="1">
    <citation type="submission" date="2016-11" db="EMBL/GenBank/DDBJ databases">
        <authorList>
            <person name="Varghese N."/>
            <person name="Submissions S."/>
        </authorList>
    </citation>
    <scope>NUCLEOTIDE SEQUENCE [LARGE SCALE GENOMIC DNA]</scope>
    <source>
        <strain evidence="3">DSM 24786</strain>
    </source>
</reference>
<organism evidence="2 3">
    <name type="scientific">Cellulophaga fucicola</name>
    <dbReference type="NCBI Taxonomy" id="76595"/>
    <lineage>
        <taxon>Bacteria</taxon>
        <taxon>Pseudomonadati</taxon>
        <taxon>Bacteroidota</taxon>
        <taxon>Flavobacteriia</taxon>
        <taxon>Flavobacteriales</taxon>
        <taxon>Flavobacteriaceae</taxon>
        <taxon>Cellulophaga</taxon>
    </lineage>
</organism>
<dbReference type="EMBL" id="FPIY01000004">
    <property type="protein sequence ID" value="SFW60036.1"/>
    <property type="molecule type" value="Genomic_DNA"/>
</dbReference>
<dbReference type="Proteomes" id="UP000183257">
    <property type="component" value="Unassembled WGS sequence"/>
</dbReference>